<proteinExistence type="predicted"/>
<dbReference type="Gene3D" id="3.30.70.100">
    <property type="match status" value="1"/>
</dbReference>
<dbReference type="GO" id="GO:0004497">
    <property type="term" value="F:monooxygenase activity"/>
    <property type="evidence" value="ECO:0007669"/>
    <property type="project" value="UniProtKB-KW"/>
</dbReference>
<keyword evidence="2" id="KW-0503">Monooxygenase</keyword>
<dbReference type="PROSITE" id="PS51725">
    <property type="entry name" value="ABM"/>
    <property type="match status" value="1"/>
</dbReference>
<comment type="caution">
    <text evidence="2">The sequence shown here is derived from an EMBL/GenBank/DDBJ whole genome shotgun (WGS) entry which is preliminary data.</text>
</comment>
<dbReference type="EMBL" id="SHNP01000002">
    <property type="protein sequence ID" value="MCX2973357.1"/>
    <property type="molecule type" value="Genomic_DNA"/>
</dbReference>
<keyword evidence="3" id="KW-1185">Reference proteome</keyword>
<reference evidence="2" key="1">
    <citation type="submission" date="2019-02" db="EMBL/GenBank/DDBJ databases">
        <authorList>
            <person name="Li S.-H."/>
        </authorList>
    </citation>
    <scope>NUCLEOTIDE SEQUENCE</scope>
    <source>
        <strain evidence="2">IMCC8485</strain>
    </source>
</reference>
<dbReference type="Pfam" id="PF03992">
    <property type="entry name" value="ABM"/>
    <property type="match status" value="1"/>
</dbReference>
<dbReference type="Proteomes" id="UP001143307">
    <property type="component" value="Unassembled WGS sequence"/>
</dbReference>
<accession>A0ABT3STP5</accession>
<protein>
    <submittedName>
        <fullName evidence="2">Antibiotic biosynthesis monooxygenase</fullName>
    </submittedName>
</protein>
<evidence type="ECO:0000313" key="2">
    <source>
        <dbReference type="EMBL" id="MCX2973357.1"/>
    </source>
</evidence>
<dbReference type="SUPFAM" id="SSF54909">
    <property type="entry name" value="Dimeric alpha+beta barrel"/>
    <property type="match status" value="1"/>
</dbReference>
<organism evidence="2 3">
    <name type="scientific">Candidatus Seongchinamella marina</name>
    <dbReference type="NCBI Taxonomy" id="2518990"/>
    <lineage>
        <taxon>Bacteria</taxon>
        <taxon>Pseudomonadati</taxon>
        <taxon>Pseudomonadota</taxon>
        <taxon>Gammaproteobacteria</taxon>
        <taxon>Cellvibrionales</taxon>
        <taxon>Halieaceae</taxon>
        <taxon>Seongchinamella</taxon>
    </lineage>
</organism>
<evidence type="ECO:0000259" key="1">
    <source>
        <dbReference type="PROSITE" id="PS51725"/>
    </source>
</evidence>
<gene>
    <name evidence="2" type="ORF">EYC87_07130</name>
</gene>
<evidence type="ECO:0000313" key="3">
    <source>
        <dbReference type="Proteomes" id="UP001143307"/>
    </source>
</evidence>
<name>A0ABT3STP5_9GAMM</name>
<dbReference type="InterPro" id="IPR011008">
    <property type="entry name" value="Dimeric_a/b-barrel"/>
</dbReference>
<sequence length="114" mass="12995">MIIVAAKLTFTSQKERDRMVSLSTPVQQATRDNEPGCHAYCFSADPCDPLAVQVYELWEDSASLVAHFEHDNYHAMLEISSQVGFVESVNRAYLTDRNEPVYGPDFEKKTLFFK</sequence>
<feature type="domain" description="ABM" evidence="1">
    <location>
        <begin position="2"/>
        <end position="102"/>
    </location>
</feature>
<dbReference type="InterPro" id="IPR007138">
    <property type="entry name" value="ABM_dom"/>
</dbReference>
<keyword evidence="2" id="KW-0560">Oxidoreductase</keyword>